<dbReference type="Proteomes" id="UP000188533">
    <property type="component" value="Unassembled WGS sequence"/>
</dbReference>
<gene>
    <name evidence="2" type="ORF">LENED_008484</name>
</gene>
<evidence type="ECO:0008006" key="4">
    <source>
        <dbReference type="Google" id="ProtNLM"/>
    </source>
</evidence>
<evidence type="ECO:0000313" key="3">
    <source>
        <dbReference type="Proteomes" id="UP000188533"/>
    </source>
</evidence>
<feature type="region of interest" description="Disordered" evidence="1">
    <location>
        <begin position="1"/>
        <end position="29"/>
    </location>
</feature>
<evidence type="ECO:0000256" key="1">
    <source>
        <dbReference type="SAM" id="MobiDB-lite"/>
    </source>
</evidence>
<dbReference type="InterPro" id="IPR040521">
    <property type="entry name" value="KDZ"/>
</dbReference>
<dbReference type="PANTHER" id="PTHR33096">
    <property type="entry name" value="CXC2 DOMAIN-CONTAINING PROTEIN"/>
    <property type="match status" value="1"/>
</dbReference>
<dbReference type="STRING" id="5353.A0A1Q3EH94"/>
<feature type="region of interest" description="Disordered" evidence="1">
    <location>
        <begin position="803"/>
        <end position="844"/>
    </location>
</feature>
<organism evidence="2 3">
    <name type="scientific">Lentinula edodes</name>
    <name type="common">Shiitake mushroom</name>
    <name type="synonym">Lentinus edodes</name>
    <dbReference type="NCBI Taxonomy" id="5353"/>
    <lineage>
        <taxon>Eukaryota</taxon>
        <taxon>Fungi</taxon>
        <taxon>Dikarya</taxon>
        <taxon>Basidiomycota</taxon>
        <taxon>Agaricomycotina</taxon>
        <taxon>Agaricomycetes</taxon>
        <taxon>Agaricomycetidae</taxon>
        <taxon>Agaricales</taxon>
        <taxon>Marasmiineae</taxon>
        <taxon>Omphalotaceae</taxon>
        <taxon>Lentinula</taxon>
    </lineage>
</organism>
<evidence type="ECO:0000313" key="2">
    <source>
        <dbReference type="EMBL" id="GAW06550.1"/>
    </source>
</evidence>
<comment type="caution">
    <text evidence="2">The sequence shown here is derived from an EMBL/GenBank/DDBJ whole genome shotgun (WGS) entry which is preliminary data.</text>
</comment>
<name>A0A1Q3EH94_LENED</name>
<feature type="compositionally biased region" description="Acidic residues" evidence="1">
    <location>
        <begin position="295"/>
        <end position="318"/>
    </location>
</feature>
<dbReference type="EMBL" id="BDGU01000327">
    <property type="protein sequence ID" value="GAW06550.1"/>
    <property type="molecule type" value="Genomic_DNA"/>
</dbReference>
<sequence>MDVDNSGFDMSMAANEDDDEDVGEGRAGDSAGMSIDIRDVLHFCRWEGRRKYKNARTWKNRVDNFNNAWASLMDELTEAYVKWKYNFNLSDNFNEEYSFKIDAVNIYTLEKEVCIHRSENTKAAVALVSAGYLGTSPEFPSLAISLQTLELYYTLRLFKPSFSVEAFAKALCHLYSIPFRRGYRTGLSDTFDVYLAIRRRIDSQVAKELGHEGANYRVLNSCPACCYKLEDEPELEFSRMWVVDGNNSLKRMAGIGNRGVSDTRIFGESDYYLSEDFVNIYAGEIKARPLARNIEDEDPDELQSDWVDEEHGDPTDGIEDSELAQCTENWKAAAADQQKKMWAGSSIVAKALGVLPPRWLMGYDIGCSFGGTILRSSLGPEFAKQKCRTCVNAFHGYSHNAACQQKYHPLNILGMGLEDLETLERLFSSSNQLAPLIRYMTAYRRRVFIDIFLQQWDQEKYQNLATMLHNNYVQALNILEDEAKALQADLLAKGITIEDLETYFVEESNHLKEIGKEAEGDLHAVAYVELLQRYRELSSACDNAAADFRSQTPADYEFLASAASYSRNLSDGRRAETKRRYLREQRDKTLFEVVQMETAMSISPCWEPTDREYIETIEYMNTRKYRQALERLYKLVIQRLFELHKMNLSFTGYKMRTHISNALQRRSKAIRNAVKTYNSAAAAIGQPTLDWVKVTHYSFLDQFNILQDTRHSILDKKWADPVVRHLMKQHRQVARAKEEIQHCNIQIRRLQTSIFDEDKKFQKVLEHLKDTSMYFPVHDFINRRRAVNQLLLSRIYQTQALPGFTGNRNPGVREGSEPPTSTSVPVNLDLPDPDSDDGEDAEDDEIVDGMGAVIEYMSNLST</sequence>
<feature type="region of interest" description="Disordered" evidence="1">
    <location>
        <begin position="294"/>
        <end position="318"/>
    </location>
</feature>
<reference evidence="2 3" key="1">
    <citation type="submission" date="2016-08" db="EMBL/GenBank/DDBJ databases">
        <authorList>
            <consortium name="Lentinula edodes genome sequencing consortium"/>
            <person name="Sakamoto Y."/>
            <person name="Nakade K."/>
            <person name="Sato S."/>
            <person name="Yoshida Y."/>
            <person name="Miyazaki K."/>
            <person name="Natsume S."/>
            <person name="Konno N."/>
        </authorList>
    </citation>
    <scope>NUCLEOTIDE SEQUENCE [LARGE SCALE GENOMIC DNA]</scope>
    <source>
        <strain evidence="2 3">NBRC 111202</strain>
    </source>
</reference>
<accession>A0A1Q3EH94</accession>
<keyword evidence="3" id="KW-1185">Reference proteome</keyword>
<feature type="compositionally biased region" description="Acidic residues" evidence="1">
    <location>
        <begin position="831"/>
        <end position="844"/>
    </location>
</feature>
<dbReference type="PANTHER" id="PTHR33096:SF1">
    <property type="entry name" value="CXC1-LIKE CYSTEINE CLUSTER ASSOCIATED WITH KDZ TRANSPOSASES DOMAIN-CONTAINING PROTEIN"/>
    <property type="match status" value="1"/>
</dbReference>
<dbReference type="Pfam" id="PF18758">
    <property type="entry name" value="KDZ"/>
    <property type="match status" value="2"/>
</dbReference>
<dbReference type="AlphaFoldDB" id="A0A1Q3EH94"/>
<proteinExistence type="predicted"/>
<reference evidence="2 3" key="2">
    <citation type="submission" date="2017-02" db="EMBL/GenBank/DDBJ databases">
        <title>A genome survey and senescence transcriptome analysis in Lentinula edodes.</title>
        <authorList>
            <person name="Sakamoto Y."/>
            <person name="Nakade K."/>
            <person name="Sato S."/>
            <person name="Yoshida Y."/>
            <person name="Miyazaki K."/>
            <person name="Natsume S."/>
            <person name="Konno N."/>
        </authorList>
    </citation>
    <scope>NUCLEOTIDE SEQUENCE [LARGE SCALE GENOMIC DNA]</scope>
    <source>
        <strain evidence="2 3">NBRC 111202</strain>
    </source>
</reference>
<protein>
    <recommendedName>
        <fullName evidence="4">CxC1-like cysteine cluster associated with KDZ transposases domain-containing protein</fullName>
    </recommendedName>
</protein>